<dbReference type="EMBL" id="JADINF010000003">
    <property type="protein sequence ID" value="MBO8423429.1"/>
    <property type="molecule type" value="Genomic_DNA"/>
</dbReference>
<evidence type="ECO:0000313" key="2">
    <source>
        <dbReference type="Proteomes" id="UP000727857"/>
    </source>
</evidence>
<accession>A0A940IBX6</accession>
<dbReference type="AlphaFoldDB" id="A0A940IBX6"/>
<reference evidence="1" key="2">
    <citation type="journal article" date="2021" name="PeerJ">
        <title>Extensive microbial diversity within the chicken gut microbiome revealed by metagenomics and culture.</title>
        <authorList>
            <person name="Gilroy R."/>
            <person name="Ravi A."/>
            <person name="Getino M."/>
            <person name="Pursley I."/>
            <person name="Horton D.L."/>
            <person name="Alikhan N.F."/>
            <person name="Baker D."/>
            <person name="Gharbi K."/>
            <person name="Hall N."/>
            <person name="Watson M."/>
            <person name="Adriaenssens E.M."/>
            <person name="Foster-Nyarko E."/>
            <person name="Jarju S."/>
            <person name="Secka A."/>
            <person name="Antonio M."/>
            <person name="Oren A."/>
            <person name="Chaudhuri R.R."/>
            <person name="La Ragione R."/>
            <person name="Hildebrand F."/>
            <person name="Pallen M.J."/>
        </authorList>
    </citation>
    <scope>NUCLEOTIDE SEQUENCE</scope>
    <source>
        <strain evidence="1">517</strain>
    </source>
</reference>
<dbReference type="Proteomes" id="UP000727857">
    <property type="component" value="Unassembled WGS sequence"/>
</dbReference>
<proteinExistence type="predicted"/>
<evidence type="ECO:0000313" key="1">
    <source>
        <dbReference type="EMBL" id="MBO8423429.1"/>
    </source>
</evidence>
<sequence>MERIRKTGGSAVPAIFSDIPGFGEAEGFGIVYSEGLYRMFLTVKRGLFFDVAQYVSEDLRSWKRLADAVSGERRIDSVSAVVRNGKIFLVYVCGLNGKCKLAQSRDGEHFETYPLAVIPKGAPRRAKLTYSGGAFYLTGNSVKGEICAFRSPNCIVWEPHNIKLEGFDGEVEYPNFIGVPGGCFMSYARSGKTYRIGGKLDAEGGRFVADGDAVFFDNACPVRTVMLGPDRPLLYARFASSVVFREMTTGADGVGWRAPVALLEARKYIGGVSDAEAAECFEPKDMPATECAYAFAVQLSKASEISVTFASASGGKLTVGVDKEKAVVSCRYDDTYSEYPFEGAELRFDAVLRRGYSEVFLADGKYAITLPAVAAVGRTMSVSANGLAYVDYSCYEI</sequence>
<dbReference type="InterPro" id="IPR023296">
    <property type="entry name" value="Glyco_hydro_beta-prop_sf"/>
</dbReference>
<dbReference type="Gene3D" id="2.115.10.20">
    <property type="entry name" value="Glycosyl hydrolase domain, family 43"/>
    <property type="match status" value="1"/>
</dbReference>
<protein>
    <submittedName>
        <fullName evidence="1">Uncharacterized protein</fullName>
    </submittedName>
</protein>
<comment type="caution">
    <text evidence="1">The sequence shown here is derived from an EMBL/GenBank/DDBJ whole genome shotgun (WGS) entry which is preliminary data.</text>
</comment>
<organism evidence="1 2">
    <name type="scientific">Candidatus Stercoripulliclostridium pullicola</name>
    <dbReference type="NCBI Taxonomy" id="2840953"/>
    <lineage>
        <taxon>Bacteria</taxon>
        <taxon>Bacillati</taxon>
        <taxon>Bacillota</taxon>
        <taxon>Clostridia</taxon>
        <taxon>Eubacteriales</taxon>
        <taxon>Candidatus Stercoripulliclostridium</taxon>
    </lineage>
</organism>
<gene>
    <name evidence="1" type="ORF">IAB16_00185</name>
</gene>
<reference evidence="1" key="1">
    <citation type="submission" date="2020-10" db="EMBL/GenBank/DDBJ databases">
        <authorList>
            <person name="Gilroy R."/>
        </authorList>
    </citation>
    <scope>NUCLEOTIDE SEQUENCE</scope>
    <source>
        <strain evidence="1">517</strain>
    </source>
</reference>
<name>A0A940IBX6_9FIRM</name>
<dbReference type="SUPFAM" id="SSF75005">
    <property type="entry name" value="Arabinanase/levansucrase/invertase"/>
    <property type="match status" value="1"/>
</dbReference>